<evidence type="ECO:0000313" key="1">
    <source>
        <dbReference type="EMBL" id="KAK3746187.1"/>
    </source>
</evidence>
<proteinExistence type="predicted"/>
<gene>
    <name evidence="1" type="ORF">RRG08_014661</name>
</gene>
<dbReference type="EMBL" id="JAWDGP010006162">
    <property type="protein sequence ID" value="KAK3746187.1"/>
    <property type="molecule type" value="Genomic_DNA"/>
</dbReference>
<dbReference type="Proteomes" id="UP001283361">
    <property type="component" value="Unassembled WGS sequence"/>
</dbReference>
<dbReference type="AlphaFoldDB" id="A0AAE0YHW3"/>
<keyword evidence="2" id="KW-1185">Reference proteome</keyword>
<comment type="caution">
    <text evidence="1">The sequence shown here is derived from an EMBL/GenBank/DDBJ whole genome shotgun (WGS) entry which is preliminary data.</text>
</comment>
<evidence type="ECO:0000313" key="2">
    <source>
        <dbReference type="Proteomes" id="UP001283361"/>
    </source>
</evidence>
<protein>
    <submittedName>
        <fullName evidence="1">Uncharacterized protein</fullName>
    </submittedName>
</protein>
<sequence>MECVQFIRISRLDFKMFGISKDTVSPLSFESGGHRRASRHLKDKICWSMERNSIRAVRRQNDLQFWSGHSWLASPESYCNSPLVTSDQLYYQRFHPDTPSSPVPWRLFEAGGIVGRTNYGILVAPKMAFRHRGNSHVIGLKEKVACEWFWFIPTTLQCAYYFVHHDISPTSVKETEGWQVSTLALNREELTTRRDTAKHAAWRIRLQSTWRLQRLRRL</sequence>
<organism evidence="1 2">
    <name type="scientific">Elysia crispata</name>
    <name type="common">lettuce slug</name>
    <dbReference type="NCBI Taxonomy" id="231223"/>
    <lineage>
        <taxon>Eukaryota</taxon>
        <taxon>Metazoa</taxon>
        <taxon>Spiralia</taxon>
        <taxon>Lophotrochozoa</taxon>
        <taxon>Mollusca</taxon>
        <taxon>Gastropoda</taxon>
        <taxon>Heterobranchia</taxon>
        <taxon>Euthyneura</taxon>
        <taxon>Panpulmonata</taxon>
        <taxon>Sacoglossa</taxon>
        <taxon>Placobranchoidea</taxon>
        <taxon>Plakobranchidae</taxon>
        <taxon>Elysia</taxon>
    </lineage>
</organism>
<reference evidence="1" key="1">
    <citation type="journal article" date="2023" name="G3 (Bethesda)">
        <title>A reference genome for the long-term kleptoplast-retaining sea slug Elysia crispata morphotype clarki.</title>
        <authorList>
            <person name="Eastman K.E."/>
            <person name="Pendleton A.L."/>
            <person name="Shaikh M.A."/>
            <person name="Suttiyut T."/>
            <person name="Ogas R."/>
            <person name="Tomko P."/>
            <person name="Gavelis G."/>
            <person name="Widhalm J.R."/>
            <person name="Wisecaver J.H."/>
        </authorList>
    </citation>
    <scope>NUCLEOTIDE SEQUENCE</scope>
    <source>
        <strain evidence="1">ECLA1</strain>
    </source>
</reference>
<name>A0AAE0YHW3_9GAST</name>
<accession>A0AAE0YHW3</accession>